<evidence type="ECO:0000256" key="2">
    <source>
        <dbReference type="ARBA" id="ARBA00022898"/>
    </source>
</evidence>
<name>K0DVY0_9BURK</name>
<sequence>MEHAMETQNAVVKPSNLPCDPRFASGPCRKHPGWSVEPRMLQYVGRSHRSRDGAKRLTEVVTRMSKLLGLPSGWICGIVNGSGTGACSMALQNFLGPRPVDTFISDSFAQYWANEIENLELAPQTRHLCAFGDFPDTNGIDPCHDIVLVLNGTSSGVCPANFDWISLNRTGLVIADAVSAAFTREIDFERIDVLCWSWQKALGGEGGHGMIALSPRAQARLEAGERKPVARLMKLHLPDGSVNAAFFEGRTISTPSMFAVEDILSALDWADACGGLPALLKRVADNYAAVAEWVSNTPWIEWVCKNSSVRSMCSITLRLTREQLPAGTRDDGEIISRMIRLLEDENAAFDIWSYGNAPPGFRIWAGPTIETDDLAALCQWLTWAYHATVGNNIASEAMTDRQTDLAQR</sequence>
<proteinExistence type="predicted"/>
<dbReference type="AlphaFoldDB" id="K0DVY0"/>
<dbReference type="KEGG" id="bpx:BUPH_05021"/>
<evidence type="ECO:0000313" key="3">
    <source>
        <dbReference type="EMBL" id="AFT90281.1"/>
    </source>
</evidence>
<dbReference type="GO" id="GO:0019265">
    <property type="term" value="P:glycine biosynthetic process, by transamination of glyoxylate"/>
    <property type="evidence" value="ECO:0007669"/>
    <property type="project" value="TreeGrafter"/>
</dbReference>
<dbReference type="PANTHER" id="PTHR21152">
    <property type="entry name" value="AMINOTRANSFERASE CLASS V"/>
    <property type="match status" value="1"/>
</dbReference>
<evidence type="ECO:0000313" key="4">
    <source>
        <dbReference type="Proteomes" id="UP000010105"/>
    </source>
</evidence>
<protein>
    <submittedName>
        <fullName evidence="3">Phosphoserine aminotransferase</fullName>
    </submittedName>
</protein>
<dbReference type="SUPFAM" id="SSF53383">
    <property type="entry name" value="PLP-dependent transferases"/>
    <property type="match status" value="1"/>
</dbReference>
<geneLocation type="plasmid" evidence="3 4">
    <name>pSYMBR3459</name>
</geneLocation>
<accession>K0DVY0</accession>
<gene>
    <name evidence="3" type="ORF">BUPH_05021</name>
</gene>
<evidence type="ECO:0000256" key="1">
    <source>
        <dbReference type="ARBA" id="ARBA00001933"/>
    </source>
</evidence>
<reference evidence="3 4" key="1">
    <citation type="journal article" date="2012" name="J. Bacteriol.">
        <title>Complete Genome Sequence of Burkholderia phenoliruptrix BR3459a (CLA1), a Heat-Tolerant, Nitrogen-Fixing Symbiont of Mimosa flocculosa.</title>
        <authorList>
            <person name="de Oliveira Cunha C."/>
            <person name="Goda Zuleta L.F."/>
            <person name="Paula de Almeida L.G."/>
            <person name="Prioli Ciapina L."/>
            <person name="Lustrino Borges W."/>
            <person name="Pitard R.M."/>
            <person name="Baldani J.I."/>
            <person name="Straliotto R."/>
            <person name="de Faria S.M."/>
            <person name="Hungria M."/>
            <person name="Sousa Cavada B."/>
            <person name="Mercante F.M."/>
            <person name="Ribeiro de Vasconcelos A.T."/>
        </authorList>
    </citation>
    <scope>NUCLEOTIDE SEQUENCE [LARGE SCALE GENOMIC DNA]</scope>
    <source>
        <strain evidence="3 4">BR3459a</strain>
        <plasmid evidence="3 4">pSYMBR3459</plasmid>
    </source>
</reference>
<dbReference type="Gene3D" id="3.40.640.10">
    <property type="entry name" value="Type I PLP-dependent aspartate aminotransferase-like (Major domain)"/>
    <property type="match status" value="1"/>
</dbReference>
<dbReference type="InterPro" id="IPR015422">
    <property type="entry name" value="PyrdxlP-dep_Trfase_small"/>
</dbReference>
<dbReference type="InterPro" id="IPR015421">
    <property type="entry name" value="PyrdxlP-dep_Trfase_major"/>
</dbReference>
<dbReference type="Gene3D" id="3.90.1150.10">
    <property type="entry name" value="Aspartate Aminotransferase, domain 1"/>
    <property type="match status" value="1"/>
</dbReference>
<dbReference type="GO" id="GO:0008453">
    <property type="term" value="F:alanine-glyoxylate transaminase activity"/>
    <property type="evidence" value="ECO:0007669"/>
    <property type="project" value="TreeGrafter"/>
</dbReference>
<organism evidence="3 4">
    <name type="scientific">Paraburkholderia phenoliruptrix BR3459a</name>
    <dbReference type="NCBI Taxonomy" id="1229205"/>
    <lineage>
        <taxon>Bacteria</taxon>
        <taxon>Pseudomonadati</taxon>
        <taxon>Pseudomonadota</taxon>
        <taxon>Betaproteobacteria</taxon>
        <taxon>Burkholderiales</taxon>
        <taxon>Burkholderiaceae</taxon>
        <taxon>Paraburkholderia</taxon>
    </lineage>
</organism>
<dbReference type="Proteomes" id="UP000010105">
    <property type="component" value="Plasmid pSYMBR3459"/>
</dbReference>
<keyword evidence="3" id="KW-0614">Plasmid</keyword>
<dbReference type="EMBL" id="CP003865">
    <property type="protein sequence ID" value="AFT90281.1"/>
    <property type="molecule type" value="Genomic_DNA"/>
</dbReference>
<dbReference type="HOGENOM" id="CLU_040283_0_0_4"/>
<dbReference type="InterPro" id="IPR015424">
    <property type="entry name" value="PyrdxlP-dep_Trfase"/>
</dbReference>
<comment type="cofactor">
    <cofactor evidence="1">
        <name>pyridoxal 5'-phosphate</name>
        <dbReference type="ChEBI" id="CHEBI:597326"/>
    </cofactor>
</comment>
<dbReference type="GO" id="GO:0004760">
    <property type="term" value="F:L-serine-pyruvate transaminase activity"/>
    <property type="evidence" value="ECO:0007669"/>
    <property type="project" value="TreeGrafter"/>
</dbReference>
<keyword evidence="3" id="KW-0032">Aminotransferase</keyword>
<keyword evidence="3" id="KW-0808">Transferase</keyword>
<dbReference type="eggNOG" id="COG1932">
    <property type="taxonomic scope" value="Bacteria"/>
</dbReference>
<dbReference type="PANTHER" id="PTHR21152:SF40">
    <property type="entry name" value="ALANINE--GLYOXYLATE AMINOTRANSFERASE"/>
    <property type="match status" value="1"/>
</dbReference>
<keyword evidence="2" id="KW-0663">Pyridoxal phosphate</keyword>
<dbReference type="PATRIC" id="fig|1229205.11.peg.7015"/>